<accession>A0A2M9FZN8</accession>
<comment type="caution">
    <text evidence="1">The sequence shown here is derived from an EMBL/GenBank/DDBJ whole genome shotgun (WGS) entry which is preliminary data.</text>
</comment>
<gene>
    <name evidence="1" type="ORF">CVT23_14960</name>
</gene>
<organism evidence="1 2">
    <name type="scientific">Minwuia thermotolerans</name>
    <dbReference type="NCBI Taxonomy" id="2056226"/>
    <lineage>
        <taxon>Bacteria</taxon>
        <taxon>Pseudomonadati</taxon>
        <taxon>Pseudomonadota</taxon>
        <taxon>Alphaproteobacteria</taxon>
        <taxon>Minwuiales</taxon>
        <taxon>Minwuiaceae</taxon>
        <taxon>Minwuia</taxon>
    </lineage>
</organism>
<dbReference type="Proteomes" id="UP000229498">
    <property type="component" value="Unassembled WGS sequence"/>
</dbReference>
<keyword evidence="2" id="KW-1185">Reference proteome</keyword>
<proteinExistence type="predicted"/>
<reference evidence="1 2" key="1">
    <citation type="submission" date="2017-11" db="EMBL/GenBank/DDBJ databases">
        <title>Draft genome sequence of Rhizobiales bacterium SY3-13.</title>
        <authorList>
            <person name="Sun C."/>
        </authorList>
    </citation>
    <scope>NUCLEOTIDE SEQUENCE [LARGE SCALE GENOMIC DNA]</scope>
    <source>
        <strain evidence="1 2">SY3-13</strain>
    </source>
</reference>
<sequence length="84" mass="9351">MPPRKGAAEGEMTRIIFAALRQHERMTAPELAVHTMAAHGMNTSDQGMRKTVTKRVMSILRHHIGRGILRSEHGPEGLLVWSVV</sequence>
<dbReference type="EMBL" id="PHIG01000038">
    <property type="protein sequence ID" value="PJK28923.1"/>
    <property type="molecule type" value="Genomic_DNA"/>
</dbReference>
<name>A0A2M9FZN8_9PROT</name>
<dbReference type="AlphaFoldDB" id="A0A2M9FZN8"/>
<evidence type="ECO:0000313" key="1">
    <source>
        <dbReference type="EMBL" id="PJK28923.1"/>
    </source>
</evidence>
<protein>
    <submittedName>
        <fullName evidence="1">Uncharacterized protein</fullName>
    </submittedName>
</protein>
<evidence type="ECO:0000313" key="2">
    <source>
        <dbReference type="Proteomes" id="UP000229498"/>
    </source>
</evidence>